<dbReference type="Gramene" id="PGSC0003DMT400084783">
    <property type="protein sequence ID" value="PGSC0003DMT400084783"/>
    <property type="gene ID" value="PGSC0003DMG400034354"/>
</dbReference>
<dbReference type="AlphaFoldDB" id="M1D817"/>
<accession>M1D817</accession>
<dbReference type="PaxDb" id="4113-PGSC0003DMT400084783"/>
<dbReference type="EnsemblPlants" id="PGSC0003DMT400084783">
    <property type="protein sequence ID" value="PGSC0003DMT400084783"/>
    <property type="gene ID" value="PGSC0003DMG400034354"/>
</dbReference>
<proteinExistence type="predicted"/>
<organism evidence="1 2">
    <name type="scientific">Solanum tuberosum</name>
    <name type="common">Potato</name>
    <dbReference type="NCBI Taxonomy" id="4113"/>
    <lineage>
        <taxon>Eukaryota</taxon>
        <taxon>Viridiplantae</taxon>
        <taxon>Streptophyta</taxon>
        <taxon>Embryophyta</taxon>
        <taxon>Tracheophyta</taxon>
        <taxon>Spermatophyta</taxon>
        <taxon>Magnoliopsida</taxon>
        <taxon>eudicotyledons</taxon>
        <taxon>Gunneridae</taxon>
        <taxon>Pentapetalae</taxon>
        <taxon>asterids</taxon>
        <taxon>lamiids</taxon>
        <taxon>Solanales</taxon>
        <taxon>Solanaceae</taxon>
        <taxon>Solanoideae</taxon>
        <taxon>Solaneae</taxon>
        <taxon>Solanum</taxon>
    </lineage>
</organism>
<protein>
    <submittedName>
        <fullName evidence="1">Uncharacterized protein</fullName>
    </submittedName>
</protein>
<sequence>MVAVMEAIAWPSALLTLPPSDLDDHFDEPSRAPRLVVVPAVFGAVAPSSRHNPPKAKATPQALPWPVVKTTSREVAREGVPWLSTKLGHTALPPWVAPRVVKTFVVMVDSR</sequence>
<reference evidence="2" key="1">
    <citation type="journal article" date="2011" name="Nature">
        <title>Genome sequence and analysis of the tuber crop potato.</title>
        <authorList>
            <consortium name="The Potato Genome Sequencing Consortium"/>
        </authorList>
    </citation>
    <scope>NUCLEOTIDE SEQUENCE [LARGE SCALE GENOMIC DNA]</scope>
    <source>
        <strain evidence="2">cv. DM1-3 516 R44</strain>
    </source>
</reference>
<dbReference type="Proteomes" id="UP000011115">
    <property type="component" value="Unassembled WGS sequence"/>
</dbReference>
<reference evidence="1" key="2">
    <citation type="submission" date="2015-06" db="UniProtKB">
        <authorList>
            <consortium name="EnsemblPlants"/>
        </authorList>
    </citation>
    <scope>IDENTIFICATION</scope>
    <source>
        <strain evidence="1">DM1-3 516 R44</strain>
    </source>
</reference>
<keyword evidence="2" id="KW-1185">Reference proteome</keyword>
<name>M1D817_SOLTU</name>
<dbReference type="InParanoid" id="M1D817"/>
<evidence type="ECO:0000313" key="1">
    <source>
        <dbReference type="EnsemblPlants" id="PGSC0003DMT400084783"/>
    </source>
</evidence>
<dbReference type="HOGENOM" id="CLU_2077226_0_0_1"/>
<evidence type="ECO:0000313" key="2">
    <source>
        <dbReference type="Proteomes" id="UP000011115"/>
    </source>
</evidence>